<dbReference type="AlphaFoldDB" id="A0A370B324"/>
<comment type="caution">
    <text evidence="2">The sequence shown here is derived from an EMBL/GenBank/DDBJ whole genome shotgun (WGS) entry which is preliminary data.</text>
</comment>
<feature type="region of interest" description="Disordered" evidence="1">
    <location>
        <begin position="30"/>
        <end position="109"/>
    </location>
</feature>
<dbReference type="Proteomes" id="UP000253741">
    <property type="component" value="Unassembled WGS sequence"/>
</dbReference>
<sequence>MIWIRERGVVRAIARRRSVLVAELLGHFGNAASVRATPREPRSRPHTGPGASRWGHAGLASPGTAPRRVVVTHPQGLGFARPGETPSAPRGLPPPPCDPRHQTPLPHPA</sequence>
<gene>
    <name evidence="2" type="ORF">DVH02_27370</name>
</gene>
<dbReference type="EMBL" id="QQNA01000252">
    <property type="protein sequence ID" value="RDG35072.1"/>
    <property type="molecule type" value="Genomic_DNA"/>
</dbReference>
<evidence type="ECO:0000313" key="2">
    <source>
        <dbReference type="EMBL" id="RDG35072.1"/>
    </source>
</evidence>
<protein>
    <submittedName>
        <fullName evidence="2">Uncharacterized protein</fullName>
    </submittedName>
</protein>
<organism evidence="2 3">
    <name type="scientific">Streptomyces corynorhini</name>
    <dbReference type="NCBI Taxonomy" id="2282652"/>
    <lineage>
        <taxon>Bacteria</taxon>
        <taxon>Bacillati</taxon>
        <taxon>Actinomycetota</taxon>
        <taxon>Actinomycetes</taxon>
        <taxon>Kitasatosporales</taxon>
        <taxon>Streptomycetaceae</taxon>
        <taxon>Streptomyces</taxon>
    </lineage>
</organism>
<evidence type="ECO:0000256" key="1">
    <source>
        <dbReference type="SAM" id="MobiDB-lite"/>
    </source>
</evidence>
<name>A0A370B324_9ACTN</name>
<accession>A0A370B324</accession>
<evidence type="ECO:0000313" key="3">
    <source>
        <dbReference type="Proteomes" id="UP000253741"/>
    </source>
</evidence>
<proteinExistence type="predicted"/>
<keyword evidence="3" id="KW-1185">Reference proteome</keyword>
<reference evidence="2 3" key="1">
    <citation type="submission" date="2018-07" db="EMBL/GenBank/DDBJ databases">
        <title>Streptomyces species from bats.</title>
        <authorList>
            <person name="Dunlap C."/>
        </authorList>
    </citation>
    <scope>NUCLEOTIDE SEQUENCE [LARGE SCALE GENOMIC DNA]</scope>
    <source>
        <strain evidence="2 3">AC230</strain>
    </source>
</reference>